<sequence length="74" mass="8166">MSRVNTEPGSAWTTLMQKLAGYGVKNPNKRFGEGGEDIGTFLDHWHGPYGSFEVISQALIKTVAESQLSQRENP</sequence>
<protein>
    <submittedName>
        <fullName evidence="1">Uncharacterized protein</fullName>
    </submittedName>
</protein>
<organism evidence="1 2">
    <name type="scientific">Candidatus Amesbacteria bacterium RIFOXYD1_FULL_47_9</name>
    <dbReference type="NCBI Taxonomy" id="1797267"/>
    <lineage>
        <taxon>Bacteria</taxon>
        <taxon>Candidatus Amesiibacteriota</taxon>
    </lineage>
</organism>
<evidence type="ECO:0000313" key="1">
    <source>
        <dbReference type="EMBL" id="OGD12076.1"/>
    </source>
</evidence>
<dbReference type="AlphaFoldDB" id="A0A1F5A1U7"/>
<proteinExistence type="predicted"/>
<evidence type="ECO:0000313" key="2">
    <source>
        <dbReference type="Proteomes" id="UP000178579"/>
    </source>
</evidence>
<comment type="caution">
    <text evidence="1">The sequence shown here is derived from an EMBL/GenBank/DDBJ whole genome shotgun (WGS) entry which is preliminary data.</text>
</comment>
<gene>
    <name evidence="1" type="ORF">A2576_02660</name>
</gene>
<name>A0A1F5A1U7_9BACT</name>
<accession>A0A1F5A1U7</accession>
<dbReference type="EMBL" id="MEXV01000026">
    <property type="protein sequence ID" value="OGD12076.1"/>
    <property type="molecule type" value="Genomic_DNA"/>
</dbReference>
<reference evidence="1 2" key="1">
    <citation type="journal article" date="2016" name="Nat. Commun.">
        <title>Thousands of microbial genomes shed light on interconnected biogeochemical processes in an aquifer system.</title>
        <authorList>
            <person name="Anantharaman K."/>
            <person name="Brown C.T."/>
            <person name="Hug L.A."/>
            <person name="Sharon I."/>
            <person name="Castelle C.J."/>
            <person name="Probst A.J."/>
            <person name="Thomas B.C."/>
            <person name="Singh A."/>
            <person name="Wilkins M.J."/>
            <person name="Karaoz U."/>
            <person name="Brodie E.L."/>
            <person name="Williams K.H."/>
            <person name="Hubbard S.S."/>
            <person name="Banfield J.F."/>
        </authorList>
    </citation>
    <scope>NUCLEOTIDE SEQUENCE [LARGE SCALE GENOMIC DNA]</scope>
</reference>
<dbReference type="Proteomes" id="UP000178579">
    <property type="component" value="Unassembled WGS sequence"/>
</dbReference>